<evidence type="ECO:0000256" key="1">
    <source>
        <dbReference type="ARBA" id="ARBA00022614"/>
    </source>
</evidence>
<evidence type="ECO:0000313" key="4">
    <source>
        <dbReference type="EMBL" id="CAL6064410.1"/>
    </source>
</evidence>
<dbReference type="EMBL" id="CATOUU010000409">
    <property type="protein sequence ID" value="CAI9928640.1"/>
    <property type="molecule type" value="Genomic_DNA"/>
</dbReference>
<dbReference type="SUPFAM" id="SSF52058">
    <property type="entry name" value="L domain-like"/>
    <property type="match status" value="1"/>
</dbReference>
<dbReference type="Pfam" id="PF12799">
    <property type="entry name" value="LRR_4"/>
    <property type="match status" value="1"/>
</dbReference>
<keyword evidence="5" id="KW-1185">Reference proteome</keyword>
<dbReference type="Gene3D" id="3.80.10.10">
    <property type="entry name" value="Ribonuclease Inhibitor"/>
    <property type="match status" value="1"/>
</dbReference>
<dbReference type="InterPro" id="IPR032675">
    <property type="entry name" value="LRR_dom_sf"/>
</dbReference>
<dbReference type="InterPro" id="IPR025875">
    <property type="entry name" value="Leu-rich_rpt_4"/>
</dbReference>
<name>A0AA86P0D1_9EUKA</name>
<evidence type="ECO:0000313" key="3">
    <source>
        <dbReference type="EMBL" id="CAI9928640.1"/>
    </source>
</evidence>
<dbReference type="Proteomes" id="UP001642409">
    <property type="component" value="Unassembled WGS sequence"/>
</dbReference>
<gene>
    <name evidence="3" type="ORF">HINF_LOCUS16285</name>
    <name evidence="4" type="ORF">HINF_LOCUS51341</name>
</gene>
<accession>A0AA86P0D1</accession>
<evidence type="ECO:0000256" key="2">
    <source>
        <dbReference type="ARBA" id="ARBA00022737"/>
    </source>
</evidence>
<protein>
    <submittedName>
        <fullName evidence="3">Leucine-rich repeat domain-containing protein</fullName>
    </submittedName>
    <submittedName>
        <fullName evidence="4">Leucine-rich_repeat domain-containing protein</fullName>
    </submittedName>
</protein>
<organism evidence="3">
    <name type="scientific">Hexamita inflata</name>
    <dbReference type="NCBI Taxonomy" id="28002"/>
    <lineage>
        <taxon>Eukaryota</taxon>
        <taxon>Metamonada</taxon>
        <taxon>Diplomonadida</taxon>
        <taxon>Hexamitidae</taxon>
        <taxon>Hexamitinae</taxon>
        <taxon>Hexamita</taxon>
    </lineage>
</organism>
<reference evidence="3" key="1">
    <citation type="submission" date="2023-06" db="EMBL/GenBank/DDBJ databases">
        <authorList>
            <person name="Kurt Z."/>
        </authorList>
    </citation>
    <scope>NUCLEOTIDE SEQUENCE</scope>
</reference>
<sequence length="180" mass="21646">MQYRTIDKIERTDYKSWILNKRKIENFQYLTKLTLNSCSIQNIDVLRRLKNLKELNLAANVIIYLDPLKQCNQLSYLNVYGNNIQDFSPIQGHCNFKKYNIDNQMQIWDYLLRDTNKIQNIHAPITLINDMSVKRCNLKKKLHNTKQTLEKCTERITNNQIYFQQKVIALFRHQNYDDIQ</sequence>
<dbReference type="EMBL" id="CAXDID020000250">
    <property type="protein sequence ID" value="CAL6064410.1"/>
    <property type="molecule type" value="Genomic_DNA"/>
</dbReference>
<reference evidence="4 5" key="2">
    <citation type="submission" date="2024-07" db="EMBL/GenBank/DDBJ databases">
        <authorList>
            <person name="Akdeniz Z."/>
        </authorList>
    </citation>
    <scope>NUCLEOTIDE SEQUENCE [LARGE SCALE GENOMIC DNA]</scope>
</reference>
<evidence type="ECO:0000313" key="5">
    <source>
        <dbReference type="Proteomes" id="UP001642409"/>
    </source>
</evidence>
<dbReference type="AlphaFoldDB" id="A0AA86P0D1"/>
<proteinExistence type="predicted"/>
<comment type="caution">
    <text evidence="3">The sequence shown here is derived from an EMBL/GenBank/DDBJ whole genome shotgun (WGS) entry which is preliminary data.</text>
</comment>
<keyword evidence="1" id="KW-0433">Leucine-rich repeat</keyword>
<keyword evidence="2" id="KW-0677">Repeat</keyword>